<keyword evidence="2" id="KW-1185">Reference proteome</keyword>
<accession>A0A9Q3W5U6</accession>
<evidence type="ECO:0000313" key="1">
    <source>
        <dbReference type="EMBL" id="MCE7509559.1"/>
    </source>
</evidence>
<sequence>MPYYLLFKFGEKEHMEALLNHGELYLQALGHYSDLEHRERGDKYEGVVTARSSNGGTLKLKHPETGEEHAIQLTYSQMRESDSSLKAVNVYCLYCLQFEETDNREIGIQFSVDVINGFGDAAVMIYDVDEFLNRVVKAAEEEGSIVMHRMVRYLDLKEYTGDVGLFRKDSMFSHQSEYRIAVGTPERNGEPIKLKIGSLDGTATLMASDDVQKLKFHVSDD</sequence>
<dbReference type="AlphaFoldDB" id="A0A9Q3W5U6"/>
<evidence type="ECO:0000313" key="2">
    <source>
        <dbReference type="Proteomes" id="UP001107961"/>
    </source>
</evidence>
<reference evidence="1" key="1">
    <citation type="submission" date="2022-01" db="EMBL/GenBank/DDBJ databases">
        <authorList>
            <person name="Karlyshev A.V."/>
            <person name="Jaspars M."/>
        </authorList>
    </citation>
    <scope>NUCLEOTIDE SEQUENCE</scope>
    <source>
        <strain evidence="1">AGSA3-2</strain>
    </source>
</reference>
<name>A0A9Q3W5U6_9GAMM</name>
<comment type="caution">
    <text evidence="1">The sequence shown here is derived from an EMBL/GenBank/DDBJ whole genome shotgun (WGS) entry which is preliminary data.</text>
</comment>
<dbReference type="RefSeq" id="WP_233925905.1">
    <property type="nucleotide sequence ID" value="NZ_JAJVKT010000015.1"/>
</dbReference>
<dbReference type="Proteomes" id="UP001107961">
    <property type="component" value="Unassembled WGS sequence"/>
</dbReference>
<organism evidence="1 2">
    <name type="scientific">Alloalcanivorax xenomutans</name>
    <dbReference type="NCBI Taxonomy" id="1094342"/>
    <lineage>
        <taxon>Bacteria</taxon>
        <taxon>Pseudomonadati</taxon>
        <taxon>Pseudomonadota</taxon>
        <taxon>Gammaproteobacteria</taxon>
        <taxon>Oceanospirillales</taxon>
        <taxon>Alcanivoracaceae</taxon>
        <taxon>Alloalcanivorax</taxon>
    </lineage>
</organism>
<protein>
    <submittedName>
        <fullName evidence="1">Uncharacterized protein</fullName>
    </submittedName>
</protein>
<gene>
    <name evidence="1" type="ORF">LZG35_12990</name>
</gene>
<dbReference type="EMBL" id="JAJVKT010000015">
    <property type="protein sequence ID" value="MCE7509559.1"/>
    <property type="molecule type" value="Genomic_DNA"/>
</dbReference>
<proteinExistence type="predicted"/>